<dbReference type="EMBL" id="AY682195">
    <property type="protein sequence ID" value="AAV35823.1"/>
    <property type="molecule type" value="Genomic_DNA"/>
</dbReference>
<dbReference type="KEGG" id="vg:3197479"/>
<keyword evidence="2" id="KW-1185">Reference proteome</keyword>
<evidence type="ECO:0000313" key="1">
    <source>
        <dbReference type="EMBL" id="AAV35823.1"/>
    </source>
</evidence>
<sequence length="72" mass="8485">MNNDIELKDSFTEYALNELVKKLRELDPEDYENHGKELDATDLLELLLEDEQANGCYYIYTRVNLLTASYKH</sequence>
<reference evidence="1 2" key="1">
    <citation type="journal article" date="2004" name="J. Bacteriol.">
        <title>Lactobacillus plantarum bacteriophage LP65: a new member of the SPO1-like genus of the family Myoviridae.</title>
        <authorList>
            <person name="Chibani-Chennoufi S."/>
            <person name="Dillmann M.L."/>
            <person name="Marvin-Guy L."/>
            <person name="Rami-Shojaei S."/>
            <person name="Brussow H."/>
        </authorList>
    </citation>
    <scope>NUCLEOTIDE SEQUENCE</scope>
</reference>
<accession>Q5ULW1</accession>
<name>Q5ULW1_9CAUD</name>
<dbReference type="RefSeq" id="YP_164638.1">
    <property type="nucleotide sequence ID" value="NC_006565.1"/>
</dbReference>
<protein>
    <submittedName>
        <fullName evidence="1">Orf3</fullName>
    </submittedName>
</protein>
<proteinExistence type="predicted"/>
<gene>
    <name evidence="1" type="ORF">orf3</name>
</gene>
<evidence type="ECO:0000313" key="2">
    <source>
        <dbReference type="Proteomes" id="UP000002117"/>
    </source>
</evidence>
<organism evidence="1 2">
    <name type="scientific">Lactobacillus phage LP65</name>
    <dbReference type="NCBI Taxonomy" id="2892344"/>
    <lineage>
        <taxon>Viruses</taxon>
        <taxon>Duplodnaviria</taxon>
        <taxon>Heunggongvirae</taxon>
        <taxon>Uroviricota</taxon>
        <taxon>Caudoviricetes</taxon>
        <taxon>Herelleviridae</taxon>
        <taxon>Salchichonvirus</taxon>
        <taxon>Salchichonvirus LP65</taxon>
    </lineage>
</organism>
<dbReference type="Proteomes" id="UP000002117">
    <property type="component" value="Segment"/>
</dbReference>